<evidence type="ECO:0000256" key="1">
    <source>
        <dbReference type="SAM" id="SignalP"/>
    </source>
</evidence>
<accession>A0A0P7AL59</accession>
<gene>
    <name evidence="2" type="ORF">I595_1026</name>
</gene>
<keyword evidence="1" id="KW-0732">Signal</keyword>
<feature type="signal peptide" evidence="1">
    <location>
        <begin position="1"/>
        <end position="18"/>
    </location>
</feature>
<dbReference type="AlphaFoldDB" id="A0A0P7AL59"/>
<dbReference type="EMBL" id="LDJX01000002">
    <property type="protein sequence ID" value="KPM32600.1"/>
    <property type="molecule type" value="Genomic_DNA"/>
</dbReference>
<feature type="chain" id="PRO_5006134912" description="Porin" evidence="1">
    <location>
        <begin position="19"/>
        <end position="672"/>
    </location>
</feature>
<sequence>MKGGLVIIFLLLPLLTVAQEKEPQDKKRNPGFGQKDTTLRVPRQDKLAKRKERQAKDDISIGDYVVFGHDLDATFVDTTLTIEKEYKYNFLRKDDFELMPFSNVGRPYNSLGRNLENGTMYPQLGARARHFGYLTSNDIKYYKVPTPMTELFFKTTLEQGRMLDALLTFNTTPRFNYSIAYRGFRSLGKLPFDQVESGIFRTTFNYRTKNERYVVQGHYASQDFFGQENGGLSERVVQFESGDDNFFDRSRLDVAYRNARNQVLSKRYFLNHSFDLLKVQNDSIKQRKTALTLGHQFEYESKFYQFTQEAQNGSFGDTFDSPINDKATLKTLFNQVSAQFSNTALGEIKASINTYNYQYFFNRILINDDQTITNELEGNEIAVGGDYKNSIGKLDVDGGFRYNLSGDLTGTLFDAKVNYRLNKKHTVWAAIHGSSRAPNFNFLLYQSDYRNFNWQNDAVFEKQQVQTLSAGFESKPFGDFKVKYTAVDNYTYFGIDENLRGESDFLTGIINTVVRPFQETNTITYLKLTYNKEFRYRKWALNNTIMYQNVGQDNRVMNLPDLVSRNTLYFSSDVFKKAMYLQTGVTLKYFTAYNMDGYHPLLGEFFVQNLEEQGAFPMLDVFVNAKVRQTRIYLKAEHLNTIWTNNYNFYAAPNYPYRDFVIRFGLVWNFFS</sequence>
<comment type="caution">
    <text evidence="2">The sequence shown here is derived from an EMBL/GenBank/DDBJ whole genome shotgun (WGS) entry which is preliminary data.</text>
</comment>
<dbReference type="SUPFAM" id="SSF56935">
    <property type="entry name" value="Porins"/>
    <property type="match status" value="1"/>
</dbReference>
<organism evidence="2 3">
    <name type="scientific">Croceitalea dokdonensis DOKDO 023</name>
    <dbReference type="NCBI Taxonomy" id="1300341"/>
    <lineage>
        <taxon>Bacteria</taxon>
        <taxon>Pseudomonadati</taxon>
        <taxon>Bacteroidota</taxon>
        <taxon>Flavobacteriia</taxon>
        <taxon>Flavobacteriales</taxon>
        <taxon>Flavobacteriaceae</taxon>
        <taxon>Croceitalea</taxon>
    </lineage>
</organism>
<name>A0A0P7AL59_9FLAO</name>
<dbReference type="RefSeq" id="WP_054558233.1">
    <property type="nucleotide sequence ID" value="NZ_LDJX01000002.1"/>
</dbReference>
<protein>
    <recommendedName>
        <fullName evidence="4">Porin</fullName>
    </recommendedName>
</protein>
<dbReference type="InterPro" id="IPR025631">
    <property type="entry name" value="Porin_10"/>
</dbReference>
<dbReference type="Proteomes" id="UP000050280">
    <property type="component" value="Unassembled WGS sequence"/>
</dbReference>
<evidence type="ECO:0000313" key="3">
    <source>
        <dbReference type="Proteomes" id="UP000050280"/>
    </source>
</evidence>
<dbReference type="OrthoDB" id="9812454at2"/>
<keyword evidence="3" id="KW-1185">Reference proteome</keyword>
<proteinExistence type="predicted"/>
<dbReference type="Pfam" id="PF14121">
    <property type="entry name" value="Porin_10"/>
    <property type="match status" value="1"/>
</dbReference>
<evidence type="ECO:0008006" key="4">
    <source>
        <dbReference type="Google" id="ProtNLM"/>
    </source>
</evidence>
<reference evidence="2 3" key="1">
    <citation type="submission" date="2015-09" db="EMBL/GenBank/DDBJ databases">
        <title>Genome sequence of the marine flavobacterium Croceitalea dokdonensis DOKDO 023 that contains proton- and sodium-pumping rhodopsins.</title>
        <authorList>
            <person name="Kwon S.-K."/>
            <person name="Lee H.K."/>
            <person name="Kwak M.-J."/>
            <person name="Kim J.F."/>
        </authorList>
    </citation>
    <scope>NUCLEOTIDE SEQUENCE [LARGE SCALE GENOMIC DNA]</scope>
    <source>
        <strain evidence="2 3">DOKDO 023</strain>
    </source>
</reference>
<dbReference type="STRING" id="1300341.I595_1026"/>
<evidence type="ECO:0000313" key="2">
    <source>
        <dbReference type="EMBL" id="KPM32600.1"/>
    </source>
</evidence>
<dbReference type="PATRIC" id="fig|1300341.3.peg.1231"/>